<proteinExistence type="predicted"/>
<dbReference type="EMBL" id="QKKS01000048">
    <property type="protein sequence ID" value="RBM75541.1"/>
    <property type="molecule type" value="Genomic_DNA"/>
</dbReference>
<evidence type="ECO:0000313" key="1">
    <source>
        <dbReference type="EMBL" id="RBM75541.1"/>
    </source>
</evidence>
<feature type="non-terminal residue" evidence="1">
    <location>
        <position position="81"/>
    </location>
</feature>
<comment type="caution">
    <text evidence="1">The sequence shown here is derived from an EMBL/GenBank/DDBJ whole genome shotgun (WGS) entry which is preliminary data.</text>
</comment>
<dbReference type="Proteomes" id="UP000252427">
    <property type="component" value="Unassembled WGS sequence"/>
</dbReference>
<organism evidence="1 2">
    <name type="scientific">Vibrio paracholerae</name>
    <dbReference type="NCBI Taxonomy" id="650003"/>
    <lineage>
        <taxon>Bacteria</taxon>
        <taxon>Pseudomonadati</taxon>
        <taxon>Pseudomonadota</taxon>
        <taxon>Gammaproteobacteria</taxon>
        <taxon>Vibrionales</taxon>
        <taxon>Vibrionaceae</taxon>
        <taxon>Vibrio</taxon>
    </lineage>
</organism>
<sequence>MKISPKGLDLDIYNLISGDIFELVAYHLLFNSGDTREYQFNKKIFSIKNDRNAIKSKIESISKKIIDISELKDTYIPNSTS</sequence>
<protein>
    <submittedName>
        <fullName evidence="1">CopG family transcriptional regulator</fullName>
    </submittedName>
</protein>
<gene>
    <name evidence="1" type="ORF">DLR70_16535</name>
</gene>
<dbReference type="AlphaFoldDB" id="A0AAX1QP42"/>
<name>A0AAX1QP42_9VIBR</name>
<reference evidence="1 2" key="1">
    <citation type="submission" date="2018-06" db="EMBL/GenBank/DDBJ databases">
        <title>Draft genome sequences of nine Vibrio sp. clinical isolates from across the United States representing the closest known relative of Vibrio cholerae.</title>
        <authorList>
            <person name="Islam M.T."/>
            <person name="Liang K."/>
            <person name="Im M.S."/>
            <person name="Winkjer J."/>
            <person name="Busby S."/>
            <person name="Batra D."/>
            <person name="Rowe L."/>
            <person name="Tarr C.L."/>
            <person name="Boucher Y."/>
        </authorList>
    </citation>
    <scope>NUCLEOTIDE SEQUENCE [LARGE SCALE GENOMIC DNA]</scope>
    <source>
        <strain evidence="1 2">2016V-1114</strain>
    </source>
</reference>
<evidence type="ECO:0000313" key="2">
    <source>
        <dbReference type="Proteomes" id="UP000252427"/>
    </source>
</evidence>
<accession>A0AAX1QP42</accession>